<comment type="caution">
    <text evidence="2">The sequence shown here is derived from an EMBL/GenBank/DDBJ whole genome shotgun (WGS) entry which is preliminary data.</text>
</comment>
<reference evidence="2 3" key="1">
    <citation type="journal article" date="2021" name="Sci. Rep.">
        <title>Genome sequencing of the multicellular alga Astrephomene provides insights into convergent evolution of germ-soma differentiation.</title>
        <authorList>
            <person name="Yamashita S."/>
            <person name="Yamamoto K."/>
            <person name="Matsuzaki R."/>
            <person name="Suzuki S."/>
            <person name="Yamaguchi H."/>
            <person name="Hirooka S."/>
            <person name="Minakuchi Y."/>
            <person name="Miyagishima S."/>
            <person name="Kawachi M."/>
            <person name="Toyoda A."/>
            <person name="Nozaki H."/>
        </authorList>
    </citation>
    <scope>NUCLEOTIDE SEQUENCE [LARGE SCALE GENOMIC DNA]</scope>
    <source>
        <strain evidence="2 3">NIES-4017</strain>
    </source>
</reference>
<dbReference type="AlphaFoldDB" id="A0AAD3DNZ0"/>
<dbReference type="Proteomes" id="UP001054857">
    <property type="component" value="Unassembled WGS sequence"/>
</dbReference>
<sequence>MKMSSKAASRSQPHPARPQHLLPRSSPRYQHGMRASAHTVPPSSSPLAPPSSPASPLAAVQTRPDLSRLTSDPLPPLGAKSTGLLQLGPGLWCLRQQFWLGEDICVNSHIARLRSGGLMLISPPAPTEEAVALLCSLLEGG</sequence>
<feature type="compositionally biased region" description="Polar residues" evidence="1">
    <location>
        <begin position="1"/>
        <end position="12"/>
    </location>
</feature>
<evidence type="ECO:0000313" key="2">
    <source>
        <dbReference type="EMBL" id="GFR44237.1"/>
    </source>
</evidence>
<dbReference type="EMBL" id="BMAR01000007">
    <property type="protein sequence ID" value="GFR44237.1"/>
    <property type="molecule type" value="Genomic_DNA"/>
</dbReference>
<gene>
    <name evidence="2" type="ORF">Agub_g5366</name>
</gene>
<protein>
    <submittedName>
        <fullName evidence="2">Uncharacterized protein</fullName>
    </submittedName>
</protein>
<feature type="compositionally biased region" description="Pro residues" evidence="1">
    <location>
        <begin position="43"/>
        <end position="53"/>
    </location>
</feature>
<name>A0AAD3DNZ0_9CHLO</name>
<accession>A0AAD3DNZ0</accession>
<proteinExistence type="predicted"/>
<organism evidence="2 3">
    <name type="scientific">Astrephomene gubernaculifera</name>
    <dbReference type="NCBI Taxonomy" id="47775"/>
    <lineage>
        <taxon>Eukaryota</taxon>
        <taxon>Viridiplantae</taxon>
        <taxon>Chlorophyta</taxon>
        <taxon>core chlorophytes</taxon>
        <taxon>Chlorophyceae</taxon>
        <taxon>CS clade</taxon>
        <taxon>Chlamydomonadales</taxon>
        <taxon>Astrephomenaceae</taxon>
        <taxon>Astrephomene</taxon>
    </lineage>
</organism>
<feature type="region of interest" description="Disordered" evidence="1">
    <location>
        <begin position="1"/>
        <end position="75"/>
    </location>
</feature>
<evidence type="ECO:0000313" key="3">
    <source>
        <dbReference type="Proteomes" id="UP001054857"/>
    </source>
</evidence>
<feature type="non-terminal residue" evidence="2">
    <location>
        <position position="1"/>
    </location>
</feature>
<evidence type="ECO:0000256" key="1">
    <source>
        <dbReference type="SAM" id="MobiDB-lite"/>
    </source>
</evidence>
<keyword evidence="3" id="KW-1185">Reference proteome</keyword>